<name>A0AAV3Q3S1_LITER</name>
<dbReference type="PANTHER" id="PTHR33388:SF18">
    <property type="entry name" value="PROTEIN SPEAR1"/>
    <property type="match status" value="1"/>
</dbReference>
<evidence type="ECO:0000256" key="2">
    <source>
        <dbReference type="ARBA" id="ARBA00023015"/>
    </source>
</evidence>
<dbReference type="PANTHER" id="PTHR33388">
    <property type="entry name" value="OS01G0212500 PROTEIN"/>
    <property type="match status" value="1"/>
</dbReference>
<feature type="region of interest" description="Disordered" evidence="4">
    <location>
        <begin position="1"/>
        <end position="41"/>
    </location>
</feature>
<keyword evidence="3" id="KW-0804">Transcription</keyword>
<feature type="compositionally biased region" description="Polar residues" evidence="4">
    <location>
        <begin position="13"/>
        <end position="23"/>
    </location>
</feature>
<dbReference type="EMBL" id="BAABME010019693">
    <property type="protein sequence ID" value="GAA0158051.1"/>
    <property type="molecule type" value="Genomic_DNA"/>
</dbReference>
<evidence type="ECO:0000256" key="4">
    <source>
        <dbReference type="SAM" id="MobiDB-lite"/>
    </source>
</evidence>
<comment type="caution">
    <text evidence="5">The sequence shown here is derived from an EMBL/GenBank/DDBJ whole genome shotgun (WGS) entry which is preliminary data.</text>
</comment>
<evidence type="ECO:0000313" key="6">
    <source>
        <dbReference type="Proteomes" id="UP001454036"/>
    </source>
</evidence>
<keyword evidence="1" id="KW-0678">Repressor</keyword>
<feature type="region of interest" description="Disordered" evidence="4">
    <location>
        <begin position="56"/>
        <end position="83"/>
    </location>
</feature>
<feature type="compositionally biased region" description="Polar residues" evidence="4">
    <location>
        <begin position="165"/>
        <end position="177"/>
    </location>
</feature>
<dbReference type="Proteomes" id="UP001454036">
    <property type="component" value="Unassembled WGS sequence"/>
</dbReference>
<sequence>MGSNFLGDLSLGNEKSSSTNNSCRKGKKGSSDRTNKQPQRGLGVAQLEKIRLHGQLGSSTYLPPSTHHLPFPSNLSQEDNIRPSFSYSSSSSFGFPIQQMGLSESGNIRYPQDYVQQHTPQSRWNHGNAILESPYLRQPSITRHFLNQQEEGLLGRNQDKIDSMGISSQPSGSNGNQELDLELRLSL</sequence>
<gene>
    <name evidence="5" type="ORF">LIER_38578</name>
</gene>
<proteinExistence type="predicted"/>
<evidence type="ECO:0000256" key="1">
    <source>
        <dbReference type="ARBA" id="ARBA00022491"/>
    </source>
</evidence>
<feature type="region of interest" description="Disordered" evidence="4">
    <location>
        <begin position="160"/>
        <end position="179"/>
    </location>
</feature>
<dbReference type="GO" id="GO:0003700">
    <property type="term" value="F:DNA-binding transcription factor activity"/>
    <property type="evidence" value="ECO:0007669"/>
    <property type="project" value="InterPro"/>
</dbReference>
<organism evidence="5 6">
    <name type="scientific">Lithospermum erythrorhizon</name>
    <name type="common">Purple gromwell</name>
    <name type="synonym">Lithospermum officinale var. erythrorhizon</name>
    <dbReference type="NCBI Taxonomy" id="34254"/>
    <lineage>
        <taxon>Eukaryota</taxon>
        <taxon>Viridiplantae</taxon>
        <taxon>Streptophyta</taxon>
        <taxon>Embryophyta</taxon>
        <taxon>Tracheophyta</taxon>
        <taxon>Spermatophyta</taxon>
        <taxon>Magnoliopsida</taxon>
        <taxon>eudicotyledons</taxon>
        <taxon>Gunneridae</taxon>
        <taxon>Pentapetalae</taxon>
        <taxon>asterids</taxon>
        <taxon>lamiids</taxon>
        <taxon>Boraginales</taxon>
        <taxon>Boraginaceae</taxon>
        <taxon>Boraginoideae</taxon>
        <taxon>Lithospermeae</taxon>
        <taxon>Lithospermum</taxon>
    </lineage>
</organism>
<keyword evidence="6" id="KW-1185">Reference proteome</keyword>
<dbReference type="InterPro" id="IPR040356">
    <property type="entry name" value="SPEAR"/>
</dbReference>
<accession>A0AAV3Q3S1</accession>
<reference evidence="5 6" key="1">
    <citation type="submission" date="2024-01" db="EMBL/GenBank/DDBJ databases">
        <title>The complete chloroplast genome sequence of Lithospermum erythrorhizon: insights into the phylogenetic relationship among Boraginaceae species and the maternal lineages of purple gromwells.</title>
        <authorList>
            <person name="Okada T."/>
            <person name="Watanabe K."/>
        </authorList>
    </citation>
    <scope>NUCLEOTIDE SEQUENCE [LARGE SCALE GENOMIC DNA]</scope>
</reference>
<evidence type="ECO:0000313" key="5">
    <source>
        <dbReference type="EMBL" id="GAA0158051.1"/>
    </source>
</evidence>
<dbReference type="AlphaFoldDB" id="A0AAV3Q3S1"/>
<evidence type="ECO:0000256" key="3">
    <source>
        <dbReference type="ARBA" id="ARBA00023163"/>
    </source>
</evidence>
<keyword evidence="2" id="KW-0805">Transcription regulation</keyword>
<protein>
    <submittedName>
        <fullName evidence="5">Uncharacterized protein</fullName>
    </submittedName>
</protein>